<evidence type="ECO:0000313" key="7">
    <source>
        <dbReference type="EMBL" id="KAK9772137.1"/>
    </source>
</evidence>
<keyword evidence="5" id="KW-0812">Transmembrane</keyword>
<evidence type="ECO:0000259" key="6">
    <source>
        <dbReference type="SMART" id="SM00906"/>
    </source>
</evidence>
<keyword evidence="2" id="KW-0539">Nucleus</keyword>
<dbReference type="SMART" id="SM00906">
    <property type="entry name" value="Fungal_trans"/>
    <property type="match status" value="1"/>
</dbReference>
<dbReference type="Proteomes" id="UP001465668">
    <property type="component" value="Unassembled WGS sequence"/>
</dbReference>
<comment type="caution">
    <text evidence="7">The sequence shown here is derived from an EMBL/GenBank/DDBJ whole genome shotgun (WGS) entry which is preliminary data.</text>
</comment>
<dbReference type="EMBL" id="JARVKM010000065">
    <property type="protein sequence ID" value="KAK9772137.1"/>
    <property type="molecule type" value="Genomic_DNA"/>
</dbReference>
<dbReference type="InterPro" id="IPR007219">
    <property type="entry name" value="XnlR_reg_dom"/>
</dbReference>
<keyword evidence="5" id="KW-0472">Membrane</keyword>
<dbReference type="Gene3D" id="4.10.240.10">
    <property type="entry name" value="Zn(2)-C6 fungal-type DNA-binding domain"/>
    <property type="match status" value="1"/>
</dbReference>
<feature type="region of interest" description="Disordered" evidence="4">
    <location>
        <begin position="195"/>
        <end position="216"/>
    </location>
</feature>
<feature type="compositionally biased region" description="Polar residues" evidence="4">
    <location>
        <begin position="36"/>
        <end position="46"/>
    </location>
</feature>
<feature type="compositionally biased region" description="Polar residues" evidence="4">
    <location>
        <begin position="195"/>
        <end position="210"/>
    </location>
</feature>
<feature type="domain" description="Xylanolytic transcriptional activator regulatory" evidence="6">
    <location>
        <begin position="352"/>
        <end position="423"/>
    </location>
</feature>
<keyword evidence="3" id="KW-0175">Coiled coil</keyword>
<evidence type="ECO:0000256" key="4">
    <source>
        <dbReference type="SAM" id="MobiDB-lite"/>
    </source>
</evidence>
<dbReference type="PANTHER" id="PTHR46910">
    <property type="entry name" value="TRANSCRIPTION FACTOR PDR1"/>
    <property type="match status" value="1"/>
</dbReference>
<evidence type="ECO:0000313" key="8">
    <source>
        <dbReference type="Proteomes" id="UP001465668"/>
    </source>
</evidence>
<feature type="compositionally biased region" description="Low complexity" evidence="4">
    <location>
        <begin position="111"/>
        <end position="124"/>
    </location>
</feature>
<evidence type="ECO:0000256" key="1">
    <source>
        <dbReference type="ARBA" id="ARBA00022723"/>
    </source>
</evidence>
<gene>
    <name evidence="7" type="ORF">SCAR479_11146</name>
</gene>
<evidence type="ECO:0000256" key="3">
    <source>
        <dbReference type="SAM" id="Coils"/>
    </source>
</evidence>
<dbReference type="InterPro" id="IPR050987">
    <property type="entry name" value="AtrR-like"/>
</dbReference>
<dbReference type="InterPro" id="IPR001138">
    <property type="entry name" value="Zn2Cys6_DnaBD"/>
</dbReference>
<accession>A0ABR2XED9</accession>
<dbReference type="CDD" id="cd00067">
    <property type="entry name" value="GAL4"/>
    <property type="match status" value="1"/>
</dbReference>
<evidence type="ECO:0000256" key="2">
    <source>
        <dbReference type="ARBA" id="ARBA00023242"/>
    </source>
</evidence>
<organism evidence="7 8">
    <name type="scientific">Seiridium cardinale</name>
    <dbReference type="NCBI Taxonomy" id="138064"/>
    <lineage>
        <taxon>Eukaryota</taxon>
        <taxon>Fungi</taxon>
        <taxon>Dikarya</taxon>
        <taxon>Ascomycota</taxon>
        <taxon>Pezizomycotina</taxon>
        <taxon>Sordariomycetes</taxon>
        <taxon>Xylariomycetidae</taxon>
        <taxon>Amphisphaeriales</taxon>
        <taxon>Sporocadaceae</taxon>
        <taxon>Seiridium</taxon>
    </lineage>
</organism>
<keyword evidence="1" id="KW-0479">Metal-binding</keyword>
<dbReference type="Pfam" id="PF04082">
    <property type="entry name" value="Fungal_trans"/>
    <property type="match status" value="1"/>
</dbReference>
<feature type="coiled-coil region" evidence="3">
    <location>
        <begin position="60"/>
        <end position="87"/>
    </location>
</feature>
<reference evidence="7 8" key="1">
    <citation type="submission" date="2024-02" db="EMBL/GenBank/DDBJ databases">
        <title>First draft genome assembly of two strains of Seiridium cardinale.</title>
        <authorList>
            <person name="Emiliani G."/>
            <person name="Scali E."/>
        </authorList>
    </citation>
    <scope>NUCLEOTIDE SEQUENCE [LARGE SCALE GENOMIC DNA]</scope>
    <source>
        <strain evidence="7 8">BM-138-000479</strain>
    </source>
</reference>
<name>A0ABR2XED9_9PEZI</name>
<dbReference type="PANTHER" id="PTHR46910:SF5">
    <property type="entry name" value="ZN(II)2CYS6 TRANSCRIPTION FACTOR (EUROFUNG)"/>
    <property type="match status" value="1"/>
</dbReference>
<sequence>MDMEAEAEAAGGGASPGGIRRAIRCDKESPCSNCKSAKRSCSSTGLGQKPKEPKQRVLISSQYERKIDDMQERLAGIEHLLQKLTTSNTSTTAILSSASTVAVDRSSTSNTPRTASKPTPTTSASHDDSATVFDPEDVESFEGNSSLTAHAAFASELVSQAVQTSMLASTPFSVSNPRMEAALSSLRQMVNLQTSRGTAGHEGTSQTSKTVPRGRLRDLPMPPMEFVIEKLRELKAAPGPMMLLIVTCFTDVDQFTDRCRHLYFCTDEVDVSESLFIIVNAGLMYLFFEGSITAPAGSREKAKLQRCCQMCQDNVEAGLAHLPLLMPANLENVEALLMGASFSIDMSRPSLSWLLTSRAAHMCRTLGLHQESSVRNDTAEMRAAKALLFWSTYMLDKGLSLRLGRASILQDYDISLPSVLQSSFGEQPSQAILSLWIKHAEVQGKIYQRLYSPGALRQSEQGRSQQVQLVVRDVEFLLRETLRLLDDVRAQGQSKDAKMFEIILKSDEVSYYSSLALAQRALPPSGTGSSRTFADECLESARAAMTSHEEAMAMMDDISLQIVYMHWTILYAPFIPFVVIFCHVIETSAASDLLLLEKFVQSLQASCQISAAIDKLHQLSKVLYNVALLYVETKSQQALDQDMVPVGNEFDMYLSQLGFMPIDETMADTTNAGDDLTRNLLQTAQLGDWFSGGNHVMGLIEEDLSTFNTSAW</sequence>
<keyword evidence="8" id="KW-1185">Reference proteome</keyword>
<keyword evidence="5" id="KW-1133">Transmembrane helix</keyword>
<protein>
    <submittedName>
        <fullName evidence="7">Fungal-specific transcription factor domain protein</fullName>
    </submittedName>
</protein>
<proteinExistence type="predicted"/>
<dbReference type="CDD" id="cd12148">
    <property type="entry name" value="fungal_TF_MHR"/>
    <property type="match status" value="1"/>
</dbReference>
<evidence type="ECO:0000256" key="5">
    <source>
        <dbReference type="SAM" id="Phobius"/>
    </source>
</evidence>
<feature type="region of interest" description="Disordered" evidence="4">
    <location>
        <begin position="1"/>
        <end position="21"/>
    </location>
</feature>
<dbReference type="InterPro" id="IPR036864">
    <property type="entry name" value="Zn2-C6_fun-type_DNA-bd_sf"/>
</dbReference>
<feature type="transmembrane region" description="Helical" evidence="5">
    <location>
        <begin position="564"/>
        <end position="585"/>
    </location>
</feature>
<feature type="region of interest" description="Disordered" evidence="4">
    <location>
        <begin position="36"/>
        <end position="57"/>
    </location>
</feature>
<feature type="region of interest" description="Disordered" evidence="4">
    <location>
        <begin position="97"/>
        <end position="131"/>
    </location>
</feature>